<keyword evidence="11" id="KW-1185">Reference proteome</keyword>
<dbReference type="OrthoDB" id="409792at2759"/>
<dbReference type="InterPro" id="IPR003691">
    <property type="entry name" value="FluC"/>
</dbReference>
<dbReference type="AlphaFoldDB" id="A0A1G4IUD6"/>
<evidence type="ECO:0000256" key="9">
    <source>
        <dbReference type="SAM" id="Phobius"/>
    </source>
</evidence>
<feature type="transmembrane region" description="Helical" evidence="9">
    <location>
        <begin position="92"/>
        <end position="110"/>
    </location>
</feature>
<keyword evidence="5 9" id="KW-1133">Transmembrane helix</keyword>
<evidence type="ECO:0000256" key="2">
    <source>
        <dbReference type="ARBA" id="ARBA00004651"/>
    </source>
</evidence>
<comment type="function">
    <text evidence="1">Fluoride channel required for the rapid expulsion of cytoplasmic fluoride.</text>
</comment>
<dbReference type="PANTHER" id="PTHR28259:SF1">
    <property type="entry name" value="FLUORIDE EXPORT PROTEIN 1-RELATED"/>
    <property type="match status" value="1"/>
</dbReference>
<dbReference type="GO" id="GO:1903425">
    <property type="term" value="F:fluoride transmembrane transporter activity"/>
    <property type="evidence" value="ECO:0007669"/>
    <property type="project" value="TreeGrafter"/>
</dbReference>
<dbReference type="Pfam" id="PF02537">
    <property type="entry name" value="CRCB"/>
    <property type="match status" value="2"/>
</dbReference>
<comment type="similarity">
    <text evidence="7">Belongs to the fluoride channel Fluc/FEX (TC 1.A.43) family.</text>
</comment>
<feature type="transmembrane region" description="Helical" evidence="9">
    <location>
        <begin position="54"/>
        <end position="72"/>
    </location>
</feature>
<keyword evidence="3" id="KW-1003">Cell membrane</keyword>
<sequence length="375" mass="41399">MRAPMNNGWFIGLIAQIHTKKQHPVPLVMSLPVKDDTLGSPKFARRPPIHKIKAELELSLAFVFASILGNYSRLALTTLTDYPGAYVEGPTILWSNIAACFIMGLMQIIYRYKVISPLLFTAITTGYCGSLSSFSSLMVELFEHSADQLQSNVESYPNNGYAIMEFLAVLFVQLLACMCSHIFGLFVAKELALSFKDFESKELSLPARRVRHGFDIIEKIVMALALPVLVVQIVLAGVYGNFSRYWTLSAIFAFPGTQLRYGLSKWLNPTLKYFPLGTFAANVFGSLVLAILTLVSRGKSQDGSYIVAPGSTAQTVVIALGNGFCGCLTTISTFINECHRLSLSRVVIYYFCSIFFSFCLVVVTLGSYAWTRGIA</sequence>
<feature type="transmembrane region" description="Helical" evidence="9">
    <location>
        <begin position="117"/>
        <end position="142"/>
    </location>
</feature>
<evidence type="ECO:0000256" key="8">
    <source>
        <dbReference type="ARBA" id="ARBA00035585"/>
    </source>
</evidence>
<keyword evidence="4 9" id="KW-0812">Transmembrane</keyword>
<dbReference type="STRING" id="1266660.A0A1G4IUD6"/>
<evidence type="ECO:0000313" key="11">
    <source>
        <dbReference type="Proteomes" id="UP000190274"/>
    </source>
</evidence>
<dbReference type="Proteomes" id="UP000190274">
    <property type="component" value="Chromosome B"/>
</dbReference>
<keyword evidence="6 9" id="KW-0472">Membrane</keyword>
<evidence type="ECO:0000313" key="10">
    <source>
        <dbReference type="EMBL" id="SCU80445.1"/>
    </source>
</evidence>
<feature type="transmembrane region" description="Helical" evidence="9">
    <location>
        <begin position="220"/>
        <end position="239"/>
    </location>
</feature>
<comment type="subcellular location">
    <subcellularLocation>
        <location evidence="2">Cell membrane</location>
        <topology evidence="2">Multi-pass membrane protein</topology>
    </subcellularLocation>
</comment>
<evidence type="ECO:0000256" key="6">
    <source>
        <dbReference type="ARBA" id="ARBA00023136"/>
    </source>
</evidence>
<evidence type="ECO:0000256" key="3">
    <source>
        <dbReference type="ARBA" id="ARBA00022475"/>
    </source>
</evidence>
<comment type="catalytic activity">
    <reaction evidence="8">
        <text>fluoride(in) = fluoride(out)</text>
        <dbReference type="Rhea" id="RHEA:76159"/>
        <dbReference type="ChEBI" id="CHEBI:17051"/>
    </reaction>
    <physiologicalReaction direction="left-to-right" evidence="8">
        <dbReference type="Rhea" id="RHEA:76160"/>
    </physiologicalReaction>
</comment>
<accession>A0A1G4IUD6</accession>
<gene>
    <name evidence="10" type="ORF">LADA_0B07492G</name>
</gene>
<reference evidence="11" key="1">
    <citation type="submission" date="2016-03" db="EMBL/GenBank/DDBJ databases">
        <authorList>
            <person name="Devillers H."/>
        </authorList>
    </citation>
    <scope>NUCLEOTIDE SEQUENCE [LARGE SCALE GENOMIC DNA]</scope>
</reference>
<evidence type="ECO:0000256" key="7">
    <source>
        <dbReference type="ARBA" id="ARBA00035120"/>
    </source>
</evidence>
<dbReference type="PANTHER" id="PTHR28259">
    <property type="entry name" value="FLUORIDE EXPORT PROTEIN 1-RELATED"/>
    <property type="match status" value="1"/>
</dbReference>
<dbReference type="GO" id="GO:0005886">
    <property type="term" value="C:plasma membrane"/>
    <property type="evidence" value="ECO:0007669"/>
    <property type="project" value="UniProtKB-SubCell"/>
</dbReference>
<evidence type="ECO:0000256" key="5">
    <source>
        <dbReference type="ARBA" id="ARBA00022989"/>
    </source>
</evidence>
<evidence type="ECO:0000256" key="4">
    <source>
        <dbReference type="ARBA" id="ARBA00022692"/>
    </source>
</evidence>
<evidence type="ECO:0000256" key="1">
    <source>
        <dbReference type="ARBA" id="ARBA00002598"/>
    </source>
</evidence>
<feature type="transmembrane region" description="Helical" evidence="9">
    <location>
        <begin position="347"/>
        <end position="370"/>
    </location>
</feature>
<feature type="transmembrane region" description="Helical" evidence="9">
    <location>
        <begin position="162"/>
        <end position="188"/>
    </location>
</feature>
<dbReference type="EMBL" id="LT598456">
    <property type="protein sequence ID" value="SCU80445.1"/>
    <property type="molecule type" value="Genomic_DNA"/>
</dbReference>
<feature type="transmembrane region" description="Helical" evidence="9">
    <location>
        <begin position="315"/>
        <end position="335"/>
    </location>
</feature>
<feature type="transmembrane region" description="Helical" evidence="9">
    <location>
        <begin position="273"/>
        <end position="295"/>
    </location>
</feature>
<proteinExistence type="inferred from homology"/>
<protein>
    <submittedName>
        <fullName evidence="10">LADA_0B07492g1_1</fullName>
    </submittedName>
</protein>
<organism evidence="10 11">
    <name type="scientific">Lachancea dasiensis</name>
    <dbReference type="NCBI Taxonomy" id="1072105"/>
    <lineage>
        <taxon>Eukaryota</taxon>
        <taxon>Fungi</taxon>
        <taxon>Dikarya</taxon>
        <taxon>Ascomycota</taxon>
        <taxon>Saccharomycotina</taxon>
        <taxon>Saccharomycetes</taxon>
        <taxon>Saccharomycetales</taxon>
        <taxon>Saccharomycetaceae</taxon>
        <taxon>Lachancea</taxon>
    </lineage>
</organism>
<name>A0A1G4IUD6_9SACH</name>